<dbReference type="Proteomes" id="UP001597506">
    <property type="component" value="Unassembled WGS sequence"/>
</dbReference>
<protein>
    <submittedName>
        <fullName evidence="2">Replication/maintenance protein RepL</fullName>
    </submittedName>
</protein>
<keyword evidence="3" id="KW-1185">Reference proteome</keyword>
<accession>A0ABW5RLH2</accession>
<dbReference type="InterPro" id="IPR036388">
    <property type="entry name" value="WH-like_DNA-bd_sf"/>
</dbReference>
<dbReference type="Gene3D" id="1.10.10.10">
    <property type="entry name" value="Winged helix-like DNA-binding domain superfamily/Winged helix DNA-binding domain"/>
    <property type="match status" value="1"/>
</dbReference>
<evidence type="ECO:0000313" key="3">
    <source>
        <dbReference type="Proteomes" id="UP001597506"/>
    </source>
</evidence>
<comment type="caution">
    <text evidence="2">The sequence shown here is derived from an EMBL/GenBank/DDBJ whole genome shotgun (WGS) entry which is preliminary data.</text>
</comment>
<dbReference type="EMBL" id="JBHUMF010000002">
    <property type="protein sequence ID" value="MFD2679322.1"/>
    <property type="molecule type" value="Genomic_DNA"/>
</dbReference>
<proteinExistence type="predicted"/>
<evidence type="ECO:0000313" key="2">
    <source>
        <dbReference type="EMBL" id="MFD2679322.1"/>
    </source>
</evidence>
<feature type="domain" description="Plasmid replication protein RepL" evidence="1">
    <location>
        <begin position="34"/>
        <end position="122"/>
    </location>
</feature>
<reference evidence="3" key="1">
    <citation type="journal article" date="2019" name="Int. J. Syst. Evol. Microbiol.">
        <title>The Global Catalogue of Microorganisms (GCM) 10K type strain sequencing project: providing services to taxonomists for standard genome sequencing and annotation.</title>
        <authorList>
            <consortium name="The Broad Institute Genomics Platform"/>
            <consortium name="The Broad Institute Genome Sequencing Center for Infectious Disease"/>
            <person name="Wu L."/>
            <person name="Ma J."/>
        </authorList>
    </citation>
    <scope>NUCLEOTIDE SEQUENCE [LARGE SCALE GENOMIC DNA]</scope>
    <source>
        <strain evidence="3">KCTC 3913</strain>
    </source>
</reference>
<dbReference type="InterPro" id="IPR008813">
    <property type="entry name" value="Plasmid_replication_RepL"/>
</dbReference>
<evidence type="ECO:0000259" key="1">
    <source>
        <dbReference type="Pfam" id="PF05732"/>
    </source>
</evidence>
<organism evidence="2 3">
    <name type="scientific">Bacillus seohaeanensis</name>
    <dbReference type="NCBI Taxonomy" id="284580"/>
    <lineage>
        <taxon>Bacteria</taxon>
        <taxon>Bacillati</taxon>
        <taxon>Bacillota</taxon>
        <taxon>Bacilli</taxon>
        <taxon>Bacillales</taxon>
        <taxon>Bacillaceae</taxon>
        <taxon>Bacillus</taxon>
    </lineage>
</organism>
<name>A0ABW5RLH2_9BACI</name>
<sequence>MSKRRRKTKNNYWGAIILEWFHYLRDSDFTSLDYRVLFFLCERMKSDDNTTYLKQKQIAEELNSDKGNISKSIKKLRDKQFIVKSQNGFMINPHLFYVGKPTLISREEIREEFDDLLSEEIRFSFNEEDRKLEEYPNQD</sequence>
<dbReference type="SUPFAM" id="SSF46785">
    <property type="entry name" value="Winged helix' DNA-binding domain"/>
    <property type="match status" value="1"/>
</dbReference>
<dbReference type="RefSeq" id="WP_377931869.1">
    <property type="nucleotide sequence ID" value="NZ_JBHUMF010000002.1"/>
</dbReference>
<dbReference type="Pfam" id="PF05732">
    <property type="entry name" value="RepL"/>
    <property type="match status" value="1"/>
</dbReference>
<dbReference type="InterPro" id="IPR036390">
    <property type="entry name" value="WH_DNA-bd_sf"/>
</dbReference>
<gene>
    <name evidence="2" type="ORF">ACFSUL_01015</name>
</gene>